<dbReference type="InterPro" id="IPR016181">
    <property type="entry name" value="Acyl_CoA_acyltransferase"/>
</dbReference>
<reference evidence="4 5" key="1">
    <citation type="submission" date="2011-10" db="EMBL/GenBank/DDBJ databases">
        <title>The Noncontiguous Finished genome of Thermanaerovibrio velox DSM 12556.</title>
        <authorList>
            <consortium name="US DOE Joint Genome Institute (JGI-PGF)"/>
            <person name="Lucas S."/>
            <person name="Copeland A."/>
            <person name="Lapidus A."/>
            <person name="Glavina del Rio T."/>
            <person name="Dalin E."/>
            <person name="Tice H."/>
            <person name="Bruce D."/>
            <person name="Goodwin L."/>
            <person name="Pitluck S."/>
            <person name="Peters L."/>
            <person name="Mikhailova N."/>
            <person name="Teshima H."/>
            <person name="Kyrpides N."/>
            <person name="Mavromatis K."/>
            <person name="Ivanova N."/>
            <person name="Markowitz V."/>
            <person name="Cheng J.-F."/>
            <person name="Hugenholtz P."/>
            <person name="Woyke T."/>
            <person name="Wu D."/>
            <person name="Spring S."/>
            <person name="Brambilla E.-M."/>
            <person name="Klenk H.-P."/>
            <person name="Eisen J.A."/>
        </authorList>
    </citation>
    <scope>NUCLEOTIDE SEQUENCE [LARGE SCALE GENOMIC DNA]</scope>
    <source>
        <strain evidence="4 5">DSM 12556</strain>
    </source>
</reference>
<dbReference type="STRING" id="926567.TheveDRAFT_0150"/>
<name>H0UND0_9BACT</name>
<dbReference type="GO" id="GO:0008771">
    <property type="term" value="F:[citrate (pro-3S)-lyase] ligase activity"/>
    <property type="evidence" value="ECO:0007669"/>
    <property type="project" value="InterPro"/>
</dbReference>
<dbReference type="InterPro" id="IPR005216">
    <property type="entry name" value="Citrate_lyase_ligase"/>
</dbReference>
<dbReference type="GO" id="GO:0016829">
    <property type="term" value="F:lyase activity"/>
    <property type="evidence" value="ECO:0007669"/>
    <property type="project" value="UniProtKB-KW"/>
</dbReference>
<evidence type="ECO:0000313" key="5">
    <source>
        <dbReference type="Proteomes" id="UP000005730"/>
    </source>
</evidence>
<dbReference type="OrthoDB" id="9779753at2"/>
<dbReference type="InterPro" id="IPR013166">
    <property type="entry name" value="Citrate_lyase_ligase_C"/>
</dbReference>
<accession>H0UND0</accession>
<dbReference type="Gene3D" id="3.40.50.620">
    <property type="entry name" value="HUPs"/>
    <property type="match status" value="1"/>
</dbReference>
<dbReference type="RefSeq" id="WP_006582830.1">
    <property type="nucleotide sequence ID" value="NZ_CM001377.1"/>
</dbReference>
<dbReference type="AlphaFoldDB" id="H0UND0"/>
<dbReference type="InterPro" id="IPR000182">
    <property type="entry name" value="GNAT_dom"/>
</dbReference>
<dbReference type="InterPro" id="IPR014729">
    <property type="entry name" value="Rossmann-like_a/b/a_fold"/>
</dbReference>
<dbReference type="PROSITE" id="PS51186">
    <property type="entry name" value="GNAT"/>
    <property type="match status" value="1"/>
</dbReference>
<dbReference type="Proteomes" id="UP000005730">
    <property type="component" value="Chromosome"/>
</dbReference>
<dbReference type="SUPFAM" id="SSF55729">
    <property type="entry name" value="Acyl-CoA N-acyltransferases (Nat)"/>
    <property type="match status" value="1"/>
</dbReference>
<dbReference type="GO" id="GO:0016747">
    <property type="term" value="F:acyltransferase activity, transferring groups other than amino-acyl groups"/>
    <property type="evidence" value="ECO:0007669"/>
    <property type="project" value="InterPro"/>
</dbReference>
<dbReference type="GO" id="GO:0005524">
    <property type="term" value="F:ATP binding"/>
    <property type="evidence" value="ECO:0007669"/>
    <property type="project" value="UniProtKB-KW"/>
</dbReference>
<dbReference type="NCBIfam" id="TIGR00125">
    <property type="entry name" value="cyt_tran_rel"/>
    <property type="match status" value="1"/>
</dbReference>
<dbReference type="SMART" id="SM00764">
    <property type="entry name" value="Citrate_ly_lig"/>
    <property type="match status" value="1"/>
</dbReference>
<dbReference type="InterPro" id="IPR004821">
    <property type="entry name" value="Cyt_trans-like"/>
</dbReference>
<evidence type="ECO:0000256" key="1">
    <source>
        <dbReference type="ARBA" id="ARBA00022741"/>
    </source>
</evidence>
<dbReference type="eggNOG" id="COG3053">
    <property type="taxonomic scope" value="Bacteria"/>
</dbReference>
<dbReference type="Pfam" id="PF00583">
    <property type="entry name" value="Acetyltransf_1"/>
    <property type="match status" value="1"/>
</dbReference>
<dbReference type="SUPFAM" id="SSF52374">
    <property type="entry name" value="Nucleotidylyl transferase"/>
    <property type="match status" value="1"/>
</dbReference>
<protein>
    <submittedName>
        <fullName evidence="4">(Citrate (Pro-3S)-lyase) ligase</fullName>
    </submittedName>
</protein>
<dbReference type="Pfam" id="PF08218">
    <property type="entry name" value="Citrate_ly_lig"/>
    <property type="match status" value="1"/>
</dbReference>
<dbReference type="Gene3D" id="3.40.630.30">
    <property type="match status" value="1"/>
</dbReference>
<dbReference type="PANTHER" id="PTHR40599">
    <property type="entry name" value="[CITRATE [PRO-3S]-LYASE] LIGASE"/>
    <property type="match status" value="1"/>
</dbReference>
<dbReference type="EMBL" id="CM001377">
    <property type="protein sequence ID" value="EHM09337.1"/>
    <property type="molecule type" value="Genomic_DNA"/>
</dbReference>
<keyword evidence="5" id="KW-1185">Reference proteome</keyword>
<keyword evidence="4" id="KW-0456">Lyase</keyword>
<feature type="domain" description="N-acetyltransferase" evidence="3">
    <location>
        <begin position="1"/>
        <end position="129"/>
    </location>
</feature>
<keyword evidence="2" id="KW-0067">ATP-binding</keyword>
<evidence type="ECO:0000313" key="4">
    <source>
        <dbReference type="EMBL" id="EHM09337.1"/>
    </source>
</evidence>
<dbReference type="NCBIfam" id="TIGR00124">
    <property type="entry name" value="cit_ly_ligase"/>
    <property type="match status" value="1"/>
</dbReference>
<organism evidence="4 5">
    <name type="scientific">Thermanaerovibrio velox DSM 12556</name>
    <dbReference type="NCBI Taxonomy" id="926567"/>
    <lineage>
        <taxon>Bacteria</taxon>
        <taxon>Thermotogati</taxon>
        <taxon>Synergistota</taxon>
        <taxon>Synergistia</taxon>
        <taxon>Synergistales</taxon>
        <taxon>Synergistaceae</taxon>
        <taxon>Thermanaerovibrio</taxon>
    </lineage>
</organism>
<sequence length="350" mass="38357">MSFGVETEFFHPSRHGMPEEAEELLLSQGLRPEGAPDVTVVLRMGSRPAATASLEGDVIKMVAVAEEFQEMGLAAQAVSRVIEWARSKGLGHLFIYTKPTEADKFVSLGFTEIARSHGAVLLEMGRPNVEDFGGSLRALREALGVTESGAVVMNANPFTLGHRYLAKTASAMSEHLFVVVVRADRSSFPFEDRFEMVKLGVADLSNVTVLDSGPYAVSSATFPTYFLRDPSMEDLIGVQTRLDSDLFGRLFVPSLGVKRRFVGTEPYCPVTAAYNRAMREVLPRYGVEVVEVPRLEVSGRPVSASEVRSAMAEGRLEDLRGLLPDSTLNYLFSERGRYLFERVAASKGGH</sequence>
<evidence type="ECO:0000259" key="3">
    <source>
        <dbReference type="PROSITE" id="PS51186"/>
    </source>
</evidence>
<gene>
    <name evidence="4" type="ORF">TheveDRAFT_0150</name>
</gene>
<dbReference type="HOGENOM" id="CLU_063190_0_0_0"/>
<keyword evidence="1" id="KW-0547">Nucleotide-binding</keyword>
<keyword evidence="4" id="KW-0436">Ligase</keyword>
<proteinExistence type="predicted"/>
<dbReference type="PANTHER" id="PTHR40599:SF1">
    <property type="entry name" value="[CITRATE [PRO-3S]-LYASE] LIGASE"/>
    <property type="match status" value="1"/>
</dbReference>
<evidence type="ECO:0000256" key="2">
    <source>
        <dbReference type="ARBA" id="ARBA00022840"/>
    </source>
</evidence>